<evidence type="ECO:0000313" key="1">
    <source>
        <dbReference type="EMBL" id="QPT08608.1"/>
    </source>
</evidence>
<accession>A0A7T3E4Z7</accession>
<dbReference type="EMBL" id="CP065713">
    <property type="protein sequence ID" value="QPT08608.1"/>
    <property type="molecule type" value="Genomic_DNA"/>
</dbReference>
<protein>
    <submittedName>
        <fullName evidence="1">Uncharacterized protein</fullName>
    </submittedName>
</protein>
<sequence>MTRQDEKKTWQVVRDMHPLLWKAVQLSACAALGTALPDIIDFLRWLI</sequence>
<gene>
    <name evidence="1" type="ORF">I6G38_18125</name>
</gene>
<dbReference type="Proteomes" id="UP000594836">
    <property type="component" value="Chromosome"/>
</dbReference>
<organism evidence="1 2">
    <name type="scientific">Sphingomonas paucimobilis</name>
    <name type="common">Pseudomonas paucimobilis</name>
    <dbReference type="NCBI Taxonomy" id="13689"/>
    <lineage>
        <taxon>Bacteria</taxon>
        <taxon>Pseudomonadati</taxon>
        <taxon>Pseudomonadota</taxon>
        <taxon>Alphaproteobacteria</taxon>
        <taxon>Sphingomonadales</taxon>
        <taxon>Sphingomonadaceae</taxon>
        <taxon>Sphingomonas</taxon>
    </lineage>
</organism>
<proteinExistence type="predicted"/>
<dbReference type="RefSeq" id="WP_197939145.1">
    <property type="nucleotide sequence ID" value="NZ_CP065713.1"/>
</dbReference>
<evidence type="ECO:0000313" key="2">
    <source>
        <dbReference type="Proteomes" id="UP000594836"/>
    </source>
</evidence>
<name>A0A7T3E4Z7_SPHPI</name>
<dbReference type="AlphaFoldDB" id="A0A7T3E4Z7"/>
<reference evidence="1 2" key="1">
    <citation type="submission" date="2020-12" db="EMBL/GenBank/DDBJ databases">
        <title>FDA dAtabase for Regulatory Grade micrObial Sequences (FDA-ARGOS): Supporting development and validation of Infectious Disease Dx tests.</title>
        <authorList>
            <person name="Sproer C."/>
            <person name="Gronow S."/>
            <person name="Severitt S."/>
            <person name="Schroder I."/>
            <person name="Tallon L."/>
            <person name="Sadzewicz L."/>
            <person name="Zhao X."/>
            <person name="Boylan J."/>
            <person name="Ott S."/>
            <person name="Bowen H."/>
            <person name="Vavikolanu K."/>
            <person name="Mehta A."/>
            <person name="Aluvathingal J."/>
            <person name="Nadendla S."/>
            <person name="Lowell S."/>
            <person name="Myers T."/>
            <person name="Yan Y."/>
            <person name="Sichtig H."/>
        </authorList>
    </citation>
    <scope>NUCLEOTIDE SEQUENCE [LARGE SCALE GENOMIC DNA]</scope>
    <source>
        <strain evidence="1 2">FDAARGOS_881</strain>
    </source>
</reference>